<sequence>MYFVASYPPSPVRVQVYLTLQDHEQLRSRRRYFRCLRLKNLAQEVAAVSLFRRQYPRCVIIVGRPQCARFGPGARIPLLLLMGSN</sequence>
<dbReference type="Proteomes" id="UP000054928">
    <property type="component" value="Unassembled WGS sequence"/>
</dbReference>
<dbReference type="RefSeq" id="XP_036263170.1">
    <property type="nucleotide sequence ID" value="XM_036407472.1"/>
</dbReference>
<protein>
    <submittedName>
        <fullName evidence="1">Uncharacterized protein</fullName>
    </submittedName>
</protein>
<evidence type="ECO:0000313" key="2">
    <source>
        <dbReference type="Proteomes" id="UP000054928"/>
    </source>
</evidence>
<organism evidence="1 2">
    <name type="scientific">Plasmopara halstedii</name>
    <name type="common">Downy mildew of sunflower</name>
    <dbReference type="NCBI Taxonomy" id="4781"/>
    <lineage>
        <taxon>Eukaryota</taxon>
        <taxon>Sar</taxon>
        <taxon>Stramenopiles</taxon>
        <taxon>Oomycota</taxon>
        <taxon>Peronosporomycetes</taxon>
        <taxon>Peronosporales</taxon>
        <taxon>Peronosporaceae</taxon>
        <taxon>Plasmopara</taxon>
    </lineage>
</organism>
<evidence type="ECO:0000313" key="1">
    <source>
        <dbReference type="EMBL" id="CEG41227.1"/>
    </source>
</evidence>
<dbReference type="AlphaFoldDB" id="A0A0N7L5E2"/>
<accession>A0A0N7L5E2</accession>
<name>A0A0N7L5E2_PLAHL</name>
<dbReference type="GeneID" id="59052573"/>
<keyword evidence="2" id="KW-1185">Reference proteome</keyword>
<dbReference type="EMBL" id="CCYD01000553">
    <property type="protein sequence ID" value="CEG41227.1"/>
    <property type="molecule type" value="Genomic_DNA"/>
</dbReference>
<proteinExistence type="predicted"/>
<reference evidence="2" key="1">
    <citation type="submission" date="2014-09" db="EMBL/GenBank/DDBJ databases">
        <authorList>
            <person name="Sharma Rahul"/>
            <person name="Thines Marco"/>
        </authorList>
    </citation>
    <scope>NUCLEOTIDE SEQUENCE [LARGE SCALE GENOMIC DNA]</scope>
</reference>